<gene>
    <name evidence="2" type="ORF">DRF68_11175</name>
</gene>
<organism evidence="2 3">
    <name type="scientific">Candidatus Chryseobacterium massiliense</name>
    <dbReference type="NCBI Taxonomy" id="204089"/>
    <lineage>
        <taxon>Bacteria</taxon>
        <taxon>Pseudomonadati</taxon>
        <taxon>Bacteroidota</taxon>
        <taxon>Flavobacteriia</taxon>
        <taxon>Flavobacteriales</taxon>
        <taxon>Weeksellaceae</taxon>
        <taxon>Chryseobacterium group</taxon>
        <taxon>Chryseobacterium</taxon>
    </lineage>
</organism>
<sequence length="68" mass="8164">MNLLFLRTLGMYIVFFKCLMKGEKLSLREIWNKKEEYHLTLYGIIFWIIILIVSFSTVIFCIKNNLSI</sequence>
<proteinExistence type="predicted"/>
<evidence type="ECO:0000313" key="2">
    <source>
        <dbReference type="EMBL" id="REC48769.1"/>
    </source>
</evidence>
<comment type="caution">
    <text evidence="2">The sequence shown here is derived from an EMBL/GenBank/DDBJ whole genome shotgun (WGS) entry which is preliminary data.</text>
</comment>
<keyword evidence="1" id="KW-0472">Membrane</keyword>
<dbReference type="AlphaFoldDB" id="A0A3D9B5K9"/>
<evidence type="ECO:0000313" key="3">
    <source>
        <dbReference type="Proteomes" id="UP000256924"/>
    </source>
</evidence>
<accession>A0A3D9B5K9</accession>
<evidence type="ECO:0000256" key="1">
    <source>
        <dbReference type="SAM" id="Phobius"/>
    </source>
</evidence>
<keyword evidence="3" id="KW-1185">Reference proteome</keyword>
<protein>
    <submittedName>
        <fullName evidence="2">Uncharacterized protein</fullName>
    </submittedName>
</protein>
<reference evidence="2 3" key="1">
    <citation type="journal article" date="2004" name="Emerg. Infect. Dis.">
        <title>Amoebae-resisting bacteria isolated from human nasal swabs by amoebal coculture.</title>
        <authorList>
            <person name="Greub G."/>
            <person name="La Scola B."/>
            <person name="Raoult D."/>
        </authorList>
    </citation>
    <scope>NUCLEOTIDE SEQUENCE [LARGE SCALE GENOMIC DNA]</scope>
    <source>
        <strain evidence="2 3">CCUG 51329</strain>
    </source>
</reference>
<keyword evidence="1" id="KW-1133">Transmembrane helix</keyword>
<dbReference type="Proteomes" id="UP000256924">
    <property type="component" value="Unassembled WGS sequence"/>
</dbReference>
<keyword evidence="1" id="KW-0812">Transmembrane</keyword>
<name>A0A3D9B5K9_9FLAO</name>
<dbReference type="EMBL" id="QNVU01000020">
    <property type="protein sequence ID" value="REC48769.1"/>
    <property type="molecule type" value="Genomic_DNA"/>
</dbReference>
<feature type="transmembrane region" description="Helical" evidence="1">
    <location>
        <begin position="40"/>
        <end position="62"/>
    </location>
</feature>